<protein>
    <submittedName>
        <fullName evidence="1">Uncharacterized protein</fullName>
    </submittedName>
</protein>
<organism evidence="1 2">
    <name type="scientific">Paractinoplanes toevensis</name>
    <dbReference type="NCBI Taxonomy" id="571911"/>
    <lineage>
        <taxon>Bacteria</taxon>
        <taxon>Bacillati</taxon>
        <taxon>Actinomycetota</taxon>
        <taxon>Actinomycetes</taxon>
        <taxon>Micromonosporales</taxon>
        <taxon>Micromonosporaceae</taxon>
        <taxon>Paractinoplanes</taxon>
    </lineage>
</organism>
<gene>
    <name evidence="1" type="ORF">Ato02nite_005780</name>
</gene>
<evidence type="ECO:0000313" key="2">
    <source>
        <dbReference type="Proteomes" id="UP000677082"/>
    </source>
</evidence>
<sequence length="76" mass="8825">MCPCDLSRHIVCGYHAQPIEELYAELRELESREQDLVGAEGDRLRVVRGRFQRHGLAAEIVIHRIKTREREQANAE</sequence>
<reference evidence="1 2" key="1">
    <citation type="submission" date="2021-03" db="EMBL/GenBank/DDBJ databases">
        <title>Whole genome shotgun sequence of Actinoplanes toevensis NBRC 105298.</title>
        <authorList>
            <person name="Komaki H."/>
            <person name="Tamura T."/>
        </authorList>
    </citation>
    <scope>NUCLEOTIDE SEQUENCE [LARGE SCALE GENOMIC DNA]</scope>
    <source>
        <strain evidence="1 2">NBRC 105298</strain>
    </source>
</reference>
<dbReference type="EMBL" id="BOQN01000007">
    <property type="protein sequence ID" value="GIM88785.1"/>
    <property type="molecule type" value="Genomic_DNA"/>
</dbReference>
<dbReference type="Proteomes" id="UP000677082">
    <property type="component" value="Unassembled WGS sequence"/>
</dbReference>
<name>A0A919T4B4_9ACTN</name>
<dbReference type="RefSeq" id="WP_213004768.1">
    <property type="nucleotide sequence ID" value="NZ_BOQN01000007.1"/>
</dbReference>
<proteinExistence type="predicted"/>
<keyword evidence="2" id="KW-1185">Reference proteome</keyword>
<dbReference type="AlphaFoldDB" id="A0A919T4B4"/>
<comment type="caution">
    <text evidence="1">The sequence shown here is derived from an EMBL/GenBank/DDBJ whole genome shotgun (WGS) entry which is preliminary data.</text>
</comment>
<accession>A0A919T4B4</accession>
<evidence type="ECO:0000313" key="1">
    <source>
        <dbReference type="EMBL" id="GIM88785.1"/>
    </source>
</evidence>